<dbReference type="Gene3D" id="3.30.420.240">
    <property type="match status" value="1"/>
</dbReference>
<proteinExistence type="predicted"/>
<evidence type="ECO:0000256" key="1">
    <source>
        <dbReference type="SAM" id="MobiDB-lite"/>
    </source>
</evidence>
<evidence type="ECO:0000313" key="2">
    <source>
        <dbReference type="EMBL" id="DAD82820.1"/>
    </source>
</evidence>
<name>A0A8S5MKP8_9CAUD</name>
<dbReference type="InterPro" id="IPR027417">
    <property type="entry name" value="P-loop_NTPase"/>
</dbReference>
<feature type="compositionally biased region" description="Basic and acidic residues" evidence="1">
    <location>
        <begin position="610"/>
        <end position="619"/>
    </location>
</feature>
<reference evidence="2" key="1">
    <citation type="journal article" date="2021" name="Proc. Natl. Acad. Sci. U.S.A.">
        <title>A Catalog of Tens of Thousands of Viruses from Human Metagenomes Reveals Hidden Associations with Chronic Diseases.</title>
        <authorList>
            <person name="Tisza M.J."/>
            <person name="Buck C.B."/>
        </authorList>
    </citation>
    <scope>NUCLEOTIDE SEQUENCE</scope>
    <source>
        <strain evidence="2">CtXZx16</strain>
    </source>
</reference>
<feature type="region of interest" description="Disordered" evidence="1">
    <location>
        <begin position="610"/>
        <end position="644"/>
    </location>
</feature>
<protein>
    <submittedName>
        <fullName evidence="2">Terminase large subunit</fullName>
    </submittedName>
</protein>
<accession>A0A8S5MKP8</accession>
<organism evidence="2">
    <name type="scientific">Siphoviridae sp. ctXZx16</name>
    <dbReference type="NCBI Taxonomy" id="2826371"/>
    <lineage>
        <taxon>Viruses</taxon>
        <taxon>Duplodnaviria</taxon>
        <taxon>Heunggongvirae</taxon>
        <taxon>Uroviricota</taxon>
        <taxon>Caudoviricetes</taxon>
    </lineage>
</organism>
<dbReference type="EMBL" id="BK014925">
    <property type="protein sequence ID" value="DAD82820.1"/>
    <property type="molecule type" value="Genomic_DNA"/>
</dbReference>
<sequence length="644" mass="73558">MADDKIALMGDSIKEFTPKNFTFFKKPTYYDMSELKLEGLKKFSEIIQWGRRNPVKFCERFFGIEFLDYQKYVFMMSWITPNVVWCMSRNAGKTTLGSPFLMAKTMLLPKFEGYILSSTGSQSIGMMKKIESIAKKEIASFTGLTDVFLNELVKSSNSEGFRHDPASYSFKLYSGSSLATVNSNFDGSRGRRSRLNFYDEASYVSEDMFAATLPFVTQNSDFALGGDVDVTLLPPNFPNQVVCASSAGSMDDVFYKRYKEAAMHSMAGDKNYFCADIDCEVILHATYNGKVYPVPLLTQAKIDSEMKMNPTKATREYMNKFDSDLGDDIAVKKSQVLRNSVVRPPMLINDDNSLMVICFDPAKKRDNSFVLVGKLHRDDKRGWLLDVVNGINLIDKETQKPLTTPEQVTMLQDIIVRYNGYGVPDYKNIHGVYIDAGSGGGATQICDLLFDNFYEAKHKGEKDYEHHGLIDANYDYAVPYVKRYPDAIDIIRMREPSKYKAIMYSQLCEMIDQDLISFTAEYDYHGNLTMLEEENGEVVEKNYKLSLEEEIGLKQLDAMKEELTHMYKYKSSNGNIRYDLAPGFENILHDDRSYCLALMGHALFTLRSQDQVRQRRPHESSQSLINRLPIRQPSHNSSFRRKSI</sequence>
<dbReference type="Gene3D" id="3.40.50.300">
    <property type="entry name" value="P-loop containing nucleotide triphosphate hydrolases"/>
    <property type="match status" value="1"/>
</dbReference>